<dbReference type="AlphaFoldDB" id="A0A0B6ZYJ7"/>
<gene>
    <name evidence="1" type="primary">ORF86677</name>
</gene>
<sequence>MSLFDTAQLNFVTQNNYWQSVQVTYLAQKRNAWQSVLLNLAQKRNILRSLSKLTIWHRT</sequence>
<proteinExistence type="predicted"/>
<reference evidence="1" key="1">
    <citation type="submission" date="2014-12" db="EMBL/GenBank/DDBJ databases">
        <title>Insight into the proteome of Arion vulgaris.</title>
        <authorList>
            <person name="Aradska J."/>
            <person name="Bulat T."/>
            <person name="Smidak R."/>
            <person name="Sarate P."/>
            <person name="Gangsoo J."/>
            <person name="Sialana F."/>
            <person name="Bilban M."/>
            <person name="Lubec G."/>
        </authorList>
    </citation>
    <scope>NUCLEOTIDE SEQUENCE</scope>
    <source>
        <tissue evidence="1">Skin</tissue>
    </source>
</reference>
<name>A0A0B6ZYJ7_9EUPU</name>
<protein>
    <submittedName>
        <fullName evidence="1">Uncharacterized protein</fullName>
    </submittedName>
</protein>
<dbReference type="EMBL" id="HACG01026547">
    <property type="protein sequence ID" value="CEK73412.1"/>
    <property type="molecule type" value="Transcribed_RNA"/>
</dbReference>
<organism evidence="1">
    <name type="scientific">Arion vulgaris</name>
    <dbReference type="NCBI Taxonomy" id="1028688"/>
    <lineage>
        <taxon>Eukaryota</taxon>
        <taxon>Metazoa</taxon>
        <taxon>Spiralia</taxon>
        <taxon>Lophotrochozoa</taxon>
        <taxon>Mollusca</taxon>
        <taxon>Gastropoda</taxon>
        <taxon>Heterobranchia</taxon>
        <taxon>Euthyneura</taxon>
        <taxon>Panpulmonata</taxon>
        <taxon>Eupulmonata</taxon>
        <taxon>Stylommatophora</taxon>
        <taxon>Helicina</taxon>
        <taxon>Arionoidea</taxon>
        <taxon>Arionidae</taxon>
        <taxon>Arion</taxon>
    </lineage>
</organism>
<evidence type="ECO:0000313" key="1">
    <source>
        <dbReference type="EMBL" id="CEK73412.1"/>
    </source>
</evidence>
<accession>A0A0B6ZYJ7</accession>